<name>A0A0F9PH93_9ZZZZ</name>
<dbReference type="EMBL" id="LAZR01002349">
    <property type="protein sequence ID" value="KKN31205.1"/>
    <property type="molecule type" value="Genomic_DNA"/>
</dbReference>
<comment type="caution">
    <text evidence="1">The sequence shown here is derived from an EMBL/GenBank/DDBJ whole genome shotgun (WGS) entry which is preliminary data.</text>
</comment>
<sequence>MGDVEPIRPGLYYVTLYAWPQWKALAHPAPMQCPVAFVENVMGWGTERIPTVTVNKMRARRMRLCYVCSMVVLEARARGSEIREFQRAELVMKRERAARGAA</sequence>
<gene>
    <name evidence="1" type="ORF">LCGC14_0826280</name>
</gene>
<evidence type="ECO:0000313" key="1">
    <source>
        <dbReference type="EMBL" id="KKN31205.1"/>
    </source>
</evidence>
<protein>
    <submittedName>
        <fullName evidence="1">Uncharacterized protein</fullName>
    </submittedName>
</protein>
<reference evidence="1" key="1">
    <citation type="journal article" date="2015" name="Nature">
        <title>Complex archaea that bridge the gap between prokaryotes and eukaryotes.</title>
        <authorList>
            <person name="Spang A."/>
            <person name="Saw J.H."/>
            <person name="Jorgensen S.L."/>
            <person name="Zaremba-Niedzwiedzka K."/>
            <person name="Martijn J."/>
            <person name="Lind A.E."/>
            <person name="van Eijk R."/>
            <person name="Schleper C."/>
            <person name="Guy L."/>
            <person name="Ettema T.J."/>
        </authorList>
    </citation>
    <scope>NUCLEOTIDE SEQUENCE</scope>
</reference>
<proteinExistence type="predicted"/>
<accession>A0A0F9PH93</accession>
<organism evidence="1">
    <name type="scientific">marine sediment metagenome</name>
    <dbReference type="NCBI Taxonomy" id="412755"/>
    <lineage>
        <taxon>unclassified sequences</taxon>
        <taxon>metagenomes</taxon>
        <taxon>ecological metagenomes</taxon>
    </lineage>
</organism>
<dbReference type="AlphaFoldDB" id="A0A0F9PH93"/>